<dbReference type="InterPro" id="IPR004166">
    <property type="entry name" value="a-kinase_dom"/>
</dbReference>
<dbReference type="EMBL" id="CAVNYO010000182">
    <property type="protein sequence ID" value="CAK5272547.1"/>
    <property type="molecule type" value="Genomic_DNA"/>
</dbReference>
<sequence>ESTVRPLVPASFGTDIQDYQHRFREALVAGGSGQAVINASRLPVTESVHIFQIPLLSLKELLGSGSDEEGSVARYFVCDFAEAKLGSLTTDLTNRLGVGSFKDAYLGWLTLNRMSDSGLGFVANQKVAVKRMFTNKGLVRRGTLTRLQPRDEYTEIMREANLLLWSYGLFNAALSYVTHRVRNFAAEIPSDLRIPTLRFVDAALALVHKPVAGGSVVSATTLAKSYLLEEYISTLPGEKFKKFVHNGEAVPALAPQDPDFYIAEFLCFTQHFQYAKSGGLVILSDLQGSSTLLTDAQIMTSSTLTDEDVFGGGNIPAIFDRFEDEHKCNVYCRAFGMLPFQVYDEDAKI</sequence>
<keyword evidence="3" id="KW-0418">Kinase</keyword>
<protein>
    <recommendedName>
        <fullName evidence="4">Alpha-type protein kinase domain-containing protein</fullName>
    </recommendedName>
</protein>
<keyword evidence="6" id="KW-1185">Reference proteome</keyword>
<keyword evidence="1" id="KW-0723">Serine/threonine-protein kinase</keyword>
<dbReference type="GO" id="GO:0004674">
    <property type="term" value="F:protein serine/threonine kinase activity"/>
    <property type="evidence" value="ECO:0007669"/>
    <property type="project" value="UniProtKB-KW"/>
</dbReference>
<dbReference type="SUPFAM" id="SSF56112">
    <property type="entry name" value="Protein kinase-like (PK-like)"/>
    <property type="match status" value="1"/>
</dbReference>
<evidence type="ECO:0000259" key="4">
    <source>
        <dbReference type="PROSITE" id="PS51158"/>
    </source>
</evidence>
<dbReference type="PROSITE" id="PS51158">
    <property type="entry name" value="ALPHA_KINASE"/>
    <property type="match status" value="1"/>
</dbReference>
<dbReference type="Pfam" id="PF02816">
    <property type="entry name" value="Alpha_kinase"/>
    <property type="match status" value="1"/>
</dbReference>
<evidence type="ECO:0000256" key="2">
    <source>
        <dbReference type="ARBA" id="ARBA00022679"/>
    </source>
</evidence>
<reference evidence="5" key="1">
    <citation type="submission" date="2023-11" db="EMBL/GenBank/DDBJ databases">
        <authorList>
            <person name="De Vega J J."/>
            <person name="De Vega J J."/>
        </authorList>
    </citation>
    <scope>NUCLEOTIDE SEQUENCE</scope>
</reference>
<organism evidence="5 6">
    <name type="scientific">Mycena citricolor</name>
    <dbReference type="NCBI Taxonomy" id="2018698"/>
    <lineage>
        <taxon>Eukaryota</taxon>
        <taxon>Fungi</taxon>
        <taxon>Dikarya</taxon>
        <taxon>Basidiomycota</taxon>
        <taxon>Agaricomycotina</taxon>
        <taxon>Agaricomycetes</taxon>
        <taxon>Agaricomycetidae</taxon>
        <taxon>Agaricales</taxon>
        <taxon>Marasmiineae</taxon>
        <taxon>Mycenaceae</taxon>
        <taxon>Mycena</taxon>
    </lineage>
</organism>
<accession>A0AAD2Q4B2</accession>
<evidence type="ECO:0000313" key="6">
    <source>
        <dbReference type="Proteomes" id="UP001295794"/>
    </source>
</evidence>
<feature type="domain" description="Alpha-type protein kinase" evidence="4">
    <location>
        <begin position="100"/>
        <end position="340"/>
    </location>
</feature>
<name>A0AAD2Q4B2_9AGAR</name>
<dbReference type="Gene3D" id="3.20.200.10">
    <property type="entry name" value="MHCK/EF2 kinase"/>
    <property type="match status" value="1"/>
</dbReference>
<dbReference type="GO" id="GO:0005524">
    <property type="term" value="F:ATP binding"/>
    <property type="evidence" value="ECO:0007669"/>
    <property type="project" value="InterPro"/>
</dbReference>
<evidence type="ECO:0000313" key="5">
    <source>
        <dbReference type="EMBL" id="CAK5272547.1"/>
    </source>
</evidence>
<comment type="caution">
    <text evidence="5">The sequence shown here is derived from an EMBL/GenBank/DDBJ whole genome shotgun (WGS) entry which is preliminary data.</text>
</comment>
<feature type="non-terminal residue" evidence="5">
    <location>
        <position position="1"/>
    </location>
</feature>
<evidence type="ECO:0000256" key="1">
    <source>
        <dbReference type="ARBA" id="ARBA00022527"/>
    </source>
</evidence>
<dbReference type="AlphaFoldDB" id="A0AAD2Q4B2"/>
<evidence type="ECO:0000256" key="3">
    <source>
        <dbReference type="ARBA" id="ARBA00022777"/>
    </source>
</evidence>
<keyword evidence="2" id="KW-0808">Transferase</keyword>
<proteinExistence type="predicted"/>
<dbReference type="InterPro" id="IPR011009">
    <property type="entry name" value="Kinase-like_dom_sf"/>
</dbReference>
<gene>
    <name evidence="5" type="ORF">MYCIT1_LOCUS18253</name>
</gene>
<dbReference type="Proteomes" id="UP001295794">
    <property type="component" value="Unassembled WGS sequence"/>
</dbReference>